<dbReference type="AlphaFoldDB" id="A0A1H9UAW5"/>
<dbReference type="GO" id="GO:0016301">
    <property type="term" value="F:kinase activity"/>
    <property type="evidence" value="ECO:0007669"/>
    <property type="project" value="TreeGrafter"/>
</dbReference>
<keyword evidence="3" id="KW-1185">Reference proteome</keyword>
<dbReference type="PANTHER" id="PTHR40398:SF1">
    <property type="entry name" value="PTS SYSTEM GLUCITOL_SORBITOL-SPECIFIC EIIA COMPONENT"/>
    <property type="match status" value="1"/>
</dbReference>
<dbReference type="Pfam" id="PF03829">
    <property type="entry name" value="PTSIIA_gutA"/>
    <property type="match status" value="1"/>
</dbReference>
<dbReference type="PROSITE" id="PS51097">
    <property type="entry name" value="PTS_EIIA_TYPE_5"/>
    <property type="match status" value="1"/>
</dbReference>
<evidence type="ECO:0000313" key="3">
    <source>
        <dbReference type="Proteomes" id="UP000198948"/>
    </source>
</evidence>
<proteinExistence type="predicted"/>
<dbReference type="GO" id="GO:0009401">
    <property type="term" value="P:phosphoenolpyruvate-dependent sugar phosphotransferase system"/>
    <property type="evidence" value="ECO:0007669"/>
    <property type="project" value="InterPro"/>
</dbReference>
<comment type="caution">
    <text evidence="1">Lacks conserved residue(s) required for the propagation of feature annotation.</text>
</comment>
<dbReference type="EMBL" id="FOHA01000025">
    <property type="protein sequence ID" value="SES06307.1"/>
    <property type="molecule type" value="Genomic_DNA"/>
</dbReference>
<dbReference type="PANTHER" id="PTHR40398">
    <property type="entry name" value="PTS SYSTEM GLUCITOL/SORBITOL-SPECIFIC EIIA COMPONENT"/>
    <property type="match status" value="1"/>
</dbReference>
<dbReference type="RefSeq" id="WP_092653970.1">
    <property type="nucleotide sequence ID" value="NZ_FOHA01000025.1"/>
</dbReference>
<organism evidence="2 3">
    <name type="scientific">Isobaculum melis</name>
    <dbReference type="NCBI Taxonomy" id="142588"/>
    <lineage>
        <taxon>Bacteria</taxon>
        <taxon>Bacillati</taxon>
        <taxon>Bacillota</taxon>
        <taxon>Bacilli</taxon>
        <taxon>Lactobacillales</taxon>
        <taxon>Carnobacteriaceae</taxon>
        <taxon>Isobaculum</taxon>
    </lineage>
</organism>
<dbReference type="InterPro" id="IPR004716">
    <property type="entry name" value="PTS_IIA_glucitol/sorbitol-sp"/>
</dbReference>
<gene>
    <name evidence="2" type="ORF">SAMN04488559_1255</name>
</gene>
<evidence type="ECO:0000313" key="2">
    <source>
        <dbReference type="EMBL" id="SES06307.1"/>
    </source>
</evidence>
<dbReference type="GO" id="GO:0005737">
    <property type="term" value="C:cytoplasm"/>
    <property type="evidence" value="ECO:0007669"/>
    <property type="project" value="InterPro"/>
</dbReference>
<dbReference type="OrthoDB" id="7065254at2"/>
<protein>
    <submittedName>
        <fullName evidence="2">PTS system, glucitol/sorbitol-specific IIA component</fullName>
    </submittedName>
</protein>
<dbReference type="Gene3D" id="2.40.33.40">
    <property type="entry name" value="Phosphotransferase system, glucitol/sorbitol-specific IIA component"/>
    <property type="match status" value="1"/>
</dbReference>
<dbReference type="Proteomes" id="UP000198948">
    <property type="component" value="Unassembled WGS sequence"/>
</dbReference>
<accession>A0A1H9UAW5</accession>
<evidence type="ECO:0000256" key="1">
    <source>
        <dbReference type="PROSITE-ProRule" id="PRU00420"/>
    </source>
</evidence>
<dbReference type="STRING" id="142588.SAMN04488559_1255"/>
<sequence>MIHAKVVEIGKQAISQKDPMIILFGETATAEIKKVAVIQEFKEGIPNEALRVGGEVAFGEQVYHIQRVGSLANENLQSIGHVTLIFSDIPEEDVLENALYLSPKELPKIDLDTEIKYS</sequence>
<dbReference type="InterPro" id="IPR036665">
    <property type="entry name" value="PTS_IIA_glucitol/sorbitol_sf"/>
</dbReference>
<name>A0A1H9UAW5_9LACT</name>
<reference evidence="2 3" key="1">
    <citation type="submission" date="2016-10" db="EMBL/GenBank/DDBJ databases">
        <authorList>
            <person name="de Groot N.N."/>
        </authorList>
    </citation>
    <scope>NUCLEOTIDE SEQUENCE [LARGE SCALE GENOMIC DNA]</scope>
    <source>
        <strain evidence="2 3">DSM 13760</strain>
    </source>
</reference>
<dbReference type="SUPFAM" id="SSF141530">
    <property type="entry name" value="PTSIIA/GutA-like"/>
    <property type="match status" value="1"/>
</dbReference>
<dbReference type="GO" id="GO:0008982">
    <property type="term" value="F:protein-N(PI)-phosphohistidine-sugar phosphotransferase activity"/>
    <property type="evidence" value="ECO:0007669"/>
    <property type="project" value="InterPro"/>
</dbReference>